<dbReference type="Proteomes" id="UP000242949">
    <property type="component" value="Unassembled WGS sequence"/>
</dbReference>
<keyword evidence="2" id="KW-0808">Transferase</keyword>
<evidence type="ECO:0000259" key="1">
    <source>
        <dbReference type="PROSITE" id="PS51186"/>
    </source>
</evidence>
<protein>
    <submittedName>
        <fullName evidence="2">Diamine N-acetyltransferase</fullName>
    </submittedName>
</protein>
<dbReference type="EMBL" id="FMYI01000001">
    <property type="protein sequence ID" value="SDB83489.1"/>
    <property type="molecule type" value="Genomic_DNA"/>
</dbReference>
<dbReference type="PANTHER" id="PTHR43415">
    <property type="entry name" value="SPERMIDINE N(1)-ACETYLTRANSFERASE"/>
    <property type="match status" value="1"/>
</dbReference>
<proteinExistence type="predicted"/>
<dbReference type="PANTHER" id="PTHR43415:SF6">
    <property type="entry name" value="SPERMIDINE N(1)-ACETYLTRANSFERASE"/>
    <property type="match status" value="1"/>
</dbReference>
<dbReference type="STRING" id="1612202.SAMN05421734_101315"/>
<gene>
    <name evidence="2" type="ORF">SAMN05421734_101315</name>
</gene>
<dbReference type="SUPFAM" id="SSF55729">
    <property type="entry name" value="Acyl-CoA N-acyltransferases (Nat)"/>
    <property type="match status" value="1"/>
</dbReference>
<dbReference type="InterPro" id="IPR016181">
    <property type="entry name" value="Acyl_CoA_acyltransferase"/>
</dbReference>
<evidence type="ECO:0000313" key="2">
    <source>
        <dbReference type="EMBL" id="SDB83489.1"/>
    </source>
</evidence>
<accession>A0A1G6GNG6</accession>
<organism evidence="2 3">
    <name type="scientific">Pelagirhabdus alkalitolerans</name>
    <dbReference type="NCBI Taxonomy" id="1612202"/>
    <lineage>
        <taxon>Bacteria</taxon>
        <taxon>Bacillati</taxon>
        <taxon>Bacillota</taxon>
        <taxon>Bacilli</taxon>
        <taxon>Bacillales</taxon>
        <taxon>Bacillaceae</taxon>
        <taxon>Pelagirhabdus</taxon>
    </lineage>
</organism>
<name>A0A1G6GNG6_9BACI</name>
<keyword evidence="3" id="KW-1185">Reference proteome</keyword>
<dbReference type="AlphaFoldDB" id="A0A1G6GNG6"/>
<dbReference type="GO" id="GO:0004145">
    <property type="term" value="F:diamine N-acetyltransferase activity"/>
    <property type="evidence" value="ECO:0007669"/>
    <property type="project" value="TreeGrafter"/>
</dbReference>
<reference evidence="3" key="1">
    <citation type="submission" date="2016-09" db="EMBL/GenBank/DDBJ databases">
        <authorList>
            <person name="Varghese N."/>
            <person name="Submissions S."/>
        </authorList>
    </citation>
    <scope>NUCLEOTIDE SEQUENCE [LARGE SCALE GENOMIC DNA]</scope>
    <source>
        <strain evidence="3">S5</strain>
    </source>
</reference>
<sequence length="172" mass="20391">MEDKLHIRPLEKDDLEFIYKMRTNPEVMDYWCEEPYTTKEKLTKEYEEHINSRSHRAFILYHANDKVGFLALYGIDSRHRNAEFAIMFDPAQHGKGYAKKATRIMVDYAFNQLNLNKLSLEVVKQNEKAIHIYESVGFKVEGDLKQHYFVDGEYCDGLMMGLLREDYLKQSH</sequence>
<evidence type="ECO:0000313" key="3">
    <source>
        <dbReference type="Proteomes" id="UP000242949"/>
    </source>
</evidence>
<dbReference type="RefSeq" id="WP_090792255.1">
    <property type="nucleotide sequence ID" value="NZ_FMYI01000001.1"/>
</dbReference>
<dbReference type="CDD" id="cd04301">
    <property type="entry name" value="NAT_SF"/>
    <property type="match status" value="1"/>
</dbReference>
<dbReference type="PROSITE" id="PS51186">
    <property type="entry name" value="GNAT"/>
    <property type="match status" value="1"/>
</dbReference>
<dbReference type="Gene3D" id="3.40.630.30">
    <property type="match status" value="1"/>
</dbReference>
<dbReference type="InterPro" id="IPR000182">
    <property type="entry name" value="GNAT_dom"/>
</dbReference>
<feature type="domain" description="N-acetyltransferase" evidence="1">
    <location>
        <begin position="5"/>
        <end position="165"/>
    </location>
</feature>
<dbReference type="OrthoDB" id="9795206at2"/>
<dbReference type="Pfam" id="PF13302">
    <property type="entry name" value="Acetyltransf_3"/>
    <property type="match status" value="1"/>
</dbReference>